<organism evidence="1 2">
    <name type="scientific">Trachipleistophora hominis</name>
    <name type="common">Microsporidian parasite</name>
    <dbReference type="NCBI Taxonomy" id="72359"/>
    <lineage>
        <taxon>Eukaryota</taxon>
        <taxon>Fungi</taxon>
        <taxon>Fungi incertae sedis</taxon>
        <taxon>Microsporidia</taxon>
        <taxon>Pleistophoridae</taxon>
        <taxon>Trachipleistophora</taxon>
    </lineage>
</organism>
<dbReference type="HOGENOM" id="CLU_1338436_0_0_1"/>
<dbReference type="VEuPathDB" id="MicrosporidiaDB:THOM_0790"/>
<dbReference type="EMBL" id="JH993859">
    <property type="protein sequence ID" value="ELQ76229.1"/>
    <property type="molecule type" value="Genomic_DNA"/>
</dbReference>
<dbReference type="Proteomes" id="UP000011185">
    <property type="component" value="Unassembled WGS sequence"/>
</dbReference>
<accession>L7JXU2</accession>
<evidence type="ECO:0000313" key="1">
    <source>
        <dbReference type="EMBL" id="ELQ76229.1"/>
    </source>
</evidence>
<sequence>MITAEKCAYNENVVYDYEMDVYKSYRGILMEVERKAKNKNSILTNLRKYHNDTTSTQNENDHKTLDDSVASAGNNVPVEYKIDDIMNLLDKLNDKVVDNLKSNVFDLPLHQIYGQLMLYLINSRPLPSNLIVCEVCSNLHAKVERCEHPFHKEYEKLRTVTEQLSKKLKIK</sequence>
<dbReference type="InParanoid" id="L7JXU2"/>
<proteinExistence type="predicted"/>
<protein>
    <submittedName>
        <fullName evidence="1">Uncharacterized protein</fullName>
    </submittedName>
</protein>
<dbReference type="AlphaFoldDB" id="L7JXU2"/>
<reference evidence="1 2" key="1">
    <citation type="journal article" date="2012" name="PLoS Pathog.">
        <title>The genome of the obligate intracellular parasite Trachipleistophora hominis: new insights into microsporidian genome dynamics and reductive evolution.</title>
        <authorList>
            <person name="Heinz E."/>
            <person name="Williams T.A."/>
            <person name="Nakjang S."/>
            <person name="Noel C.J."/>
            <person name="Swan D.C."/>
            <person name="Goldberg A.V."/>
            <person name="Harris S.R."/>
            <person name="Weinmaier T."/>
            <person name="Markert S."/>
            <person name="Becher D."/>
            <person name="Bernhardt J."/>
            <person name="Dagan T."/>
            <person name="Hacker C."/>
            <person name="Lucocq J.M."/>
            <person name="Schweder T."/>
            <person name="Rattei T."/>
            <person name="Hall N."/>
            <person name="Hirt R.P."/>
            <person name="Embley T.M."/>
        </authorList>
    </citation>
    <scope>NUCLEOTIDE SEQUENCE [LARGE SCALE GENOMIC DNA]</scope>
</reference>
<dbReference type="OrthoDB" id="10365106at2759"/>
<dbReference type="OMA" id="ERCEHPF"/>
<gene>
    <name evidence="1" type="ORF">THOM_0790</name>
</gene>
<evidence type="ECO:0000313" key="2">
    <source>
        <dbReference type="Proteomes" id="UP000011185"/>
    </source>
</evidence>
<name>L7JXU2_TRAHO</name>
<keyword evidence="2" id="KW-1185">Reference proteome</keyword>